<evidence type="ECO:0000256" key="13">
    <source>
        <dbReference type="ARBA" id="ARBA00048523"/>
    </source>
</evidence>
<evidence type="ECO:0000256" key="3">
    <source>
        <dbReference type="ARBA" id="ARBA00009184"/>
    </source>
</evidence>
<dbReference type="CDD" id="cd07500">
    <property type="entry name" value="HAD_PSP"/>
    <property type="match status" value="1"/>
</dbReference>
<evidence type="ECO:0000256" key="10">
    <source>
        <dbReference type="ARBA" id="ARBA00023299"/>
    </source>
</evidence>
<dbReference type="SFLD" id="SFLDG01136">
    <property type="entry name" value="C1.6:_Phosphoserine_Phosphatas"/>
    <property type="match status" value="1"/>
</dbReference>
<feature type="active site" description="Nucleophile" evidence="14">
    <location>
        <position position="101"/>
    </location>
</feature>
<keyword evidence="7" id="KW-0479">Metal-binding</keyword>
<dbReference type="STRING" id="299255.SAMN02745129_2656"/>
<evidence type="ECO:0000256" key="6">
    <source>
        <dbReference type="ARBA" id="ARBA00022605"/>
    </source>
</evidence>
<dbReference type="EC" id="3.1.3.3" evidence="4"/>
<dbReference type="SFLD" id="SFLDG01137">
    <property type="entry name" value="C1.6.1:_Phosphoserine_Phosphat"/>
    <property type="match status" value="1"/>
</dbReference>
<comment type="similarity">
    <text evidence="3">Belongs to the HAD-like hydrolase superfamily. SerB family.</text>
</comment>
<dbReference type="Gene3D" id="3.30.70.2020">
    <property type="match status" value="1"/>
</dbReference>
<dbReference type="GO" id="GO:0000287">
    <property type="term" value="F:magnesium ion binding"/>
    <property type="evidence" value="ECO:0007669"/>
    <property type="project" value="TreeGrafter"/>
</dbReference>
<proteinExistence type="inferred from homology"/>
<comment type="cofactor">
    <cofactor evidence="1">
        <name>Mg(2+)</name>
        <dbReference type="ChEBI" id="CHEBI:18420"/>
    </cofactor>
</comment>
<keyword evidence="6" id="KW-0028">Amino-acid biosynthesis</keyword>
<evidence type="ECO:0000256" key="8">
    <source>
        <dbReference type="ARBA" id="ARBA00022801"/>
    </source>
</evidence>
<dbReference type="InterPro" id="IPR023214">
    <property type="entry name" value="HAD_sf"/>
</dbReference>
<evidence type="ECO:0000256" key="5">
    <source>
        <dbReference type="ARBA" id="ARBA00015196"/>
    </source>
</evidence>
<comment type="catalytic activity">
    <reaction evidence="13">
        <text>O-phospho-D-serine + H2O = D-serine + phosphate</text>
        <dbReference type="Rhea" id="RHEA:24873"/>
        <dbReference type="ChEBI" id="CHEBI:15377"/>
        <dbReference type="ChEBI" id="CHEBI:35247"/>
        <dbReference type="ChEBI" id="CHEBI:43474"/>
        <dbReference type="ChEBI" id="CHEBI:58680"/>
        <dbReference type="EC" id="3.1.3.3"/>
    </reaction>
</comment>
<keyword evidence="9" id="KW-0460">Magnesium</keyword>
<evidence type="ECO:0000256" key="1">
    <source>
        <dbReference type="ARBA" id="ARBA00001946"/>
    </source>
</evidence>
<evidence type="ECO:0000256" key="7">
    <source>
        <dbReference type="ARBA" id="ARBA00022723"/>
    </source>
</evidence>
<name>A0A1M5V960_9GAMM</name>
<dbReference type="PANTHER" id="PTHR43344:SF2">
    <property type="entry name" value="PHOSPHOSERINE PHOSPHATASE"/>
    <property type="match status" value="1"/>
</dbReference>
<evidence type="ECO:0000313" key="15">
    <source>
        <dbReference type="EMBL" id="SHH71777.1"/>
    </source>
</evidence>
<dbReference type="NCBIfam" id="TIGR00338">
    <property type="entry name" value="serB"/>
    <property type="match status" value="1"/>
</dbReference>
<reference evidence="15 16" key="1">
    <citation type="submission" date="2016-11" db="EMBL/GenBank/DDBJ databases">
        <authorList>
            <person name="Jaros S."/>
            <person name="Januszkiewicz K."/>
            <person name="Wedrychowicz H."/>
        </authorList>
    </citation>
    <scope>NUCLEOTIDE SEQUENCE [LARGE SCALE GENOMIC DNA]</scope>
    <source>
        <strain evidence="15 16">DSM 16917</strain>
    </source>
</reference>
<evidence type="ECO:0000256" key="11">
    <source>
        <dbReference type="ARBA" id="ARBA00031693"/>
    </source>
</evidence>
<dbReference type="InterPro" id="IPR050582">
    <property type="entry name" value="HAD-like_SerB"/>
</dbReference>
<keyword evidence="8" id="KW-0378">Hydrolase</keyword>
<dbReference type="FunFam" id="1.10.150.210:FF:000001">
    <property type="entry name" value="Phosphoserine phosphatase"/>
    <property type="match status" value="1"/>
</dbReference>
<dbReference type="Pfam" id="PF00702">
    <property type="entry name" value="Hydrolase"/>
    <property type="match status" value="1"/>
</dbReference>
<gene>
    <name evidence="15" type="ORF">SAMN02745129_2656</name>
</gene>
<evidence type="ECO:0000256" key="4">
    <source>
        <dbReference type="ARBA" id="ARBA00012640"/>
    </source>
</evidence>
<dbReference type="Proteomes" id="UP000184268">
    <property type="component" value="Unassembled WGS sequence"/>
</dbReference>
<dbReference type="GO" id="GO:0006564">
    <property type="term" value="P:L-serine biosynthetic process"/>
    <property type="evidence" value="ECO:0007669"/>
    <property type="project" value="UniProtKB-KW"/>
</dbReference>
<dbReference type="RefSeq" id="WP_067656297.1">
    <property type="nucleotide sequence ID" value="NZ_FQXG01000004.1"/>
</dbReference>
<dbReference type="GO" id="GO:0005737">
    <property type="term" value="C:cytoplasm"/>
    <property type="evidence" value="ECO:0007669"/>
    <property type="project" value="TreeGrafter"/>
</dbReference>
<dbReference type="Gene3D" id="1.10.150.210">
    <property type="entry name" value="Phosphoserine phosphatase, domain 2"/>
    <property type="match status" value="1"/>
</dbReference>
<dbReference type="InterPro" id="IPR036412">
    <property type="entry name" value="HAD-like_sf"/>
</dbReference>
<dbReference type="EMBL" id="FQXG01000004">
    <property type="protein sequence ID" value="SHH71777.1"/>
    <property type="molecule type" value="Genomic_DNA"/>
</dbReference>
<keyword evidence="16" id="KW-1185">Reference proteome</keyword>
<comment type="catalytic activity">
    <reaction evidence="12">
        <text>O-phospho-L-serine + H2O = L-serine + phosphate</text>
        <dbReference type="Rhea" id="RHEA:21208"/>
        <dbReference type="ChEBI" id="CHEBI:15377"/>
        <dbReference type="ChEBI" id="CHEBI:33384"/>
        <dbReference type="ChEBI" id="CHEBI:43474"/>
        <dbReference type="ChEBI" id="CHEBI:57524"/>
        <dbReference type="EC" id="3.1.3.3"/>
    </reaction>
</comment>
<evidence type="ECO:0000256" key="2">
    <source>
        <dbReference type="ARBA" id="ARBA00005135"/>
    </source>
</evidence>
<dbReference type="GO" id="GO:0036424">
    <property type="term" value="F:L-phosphoserine phosphatase activity"/>
    <property type="evidence" value="ECO:0007669"/>
    <property type="project" value="InterPro"/>
</dbReference>
<evidence type="ECO:0000256" key="9">
    <source>
        <dbReference type="ARBA" id="ARBA00022842"/>
    </source>
</evidence>
<comment type="pathway">
    <text evidence="2">Amino-acid biosynthesis; L-serine biosynthesis; L-serine from 3-phospho-D-glycerate: step 3/3.</text>
</comment>
<evidence type="ECO:0000256" key="12">
    <source>
        <dbReference type="ARBA" id="ARBA00048138"/>
    </source>
</evidence>
<keyword evidence="10" id="KW-0718">Serine biosynthesis</keyword>
<evidence type="ECO:0000256" key="14">
    <source>
        <dbReference type="PIRSR" id="PIRSR604469-1"/>
    </source>
</evidence>
<protein>
    <recommendedName>
        <fullName evidence="5">Phosphoserine phosphatase</fullName>
        <ecNumber evidence="4">3.1.3.3</ecNumber>
    </recommendedName>
    <alternativeName>
        <fullName evidence="11">O-phosphoserine phosphohydrolase</fullName>
    </alternativeName>
</protein>
<dbReference type="UniPathway" id="UPA00135">
    <property type="reaction ID" value="UER00198"/>
</dbReference>
<dbReference type="SFLD" id="SFLDF00029">
    <property type="entry name" value="phosphoserine_phosphatase"/>
    <property type="match status" value="1"/>
</dbReference>
<dbReference type="NCBIfam" id="TIGR01488">
    <property type="entry name" value="HAD-SF-IB"/>
    <property type="match status" value="1"/>
</dbReference>
<dbReference type="Gene3D" id="3.40.50.1000">
    <property type="entry name" value="HAD superfamily/HAD-like"/>
    <property type="match status" value="1"/>
</dbReference>
<organism evidence="15 16">
    <name type="scientific">Ferrimonas marina</name>
    <dbReference type="NCBI Taxonomy" id="299255"/>
    <lineage>
        <taxon>Bacteria</taxon>
        <taxon>Pseudomonadati</taxon>
        <taxon>Pseudomonadota</taxon>
        <taxon>Gammaproteobacteria</taxon>
        <taxon>Alteromonadales</taxon>
        <taxon>Ferrimonadaceae</taxon>
        <taxon>Ferrimonas</taxon>
    </lineage>
</organism>
<dbReference type="PANTHER" id="PTHR43344">
    <property type="entry name" value="PHOSPHOSERINE PHOSPHATASE"/>
    <property type="match status" value="1"/>
</dbReference>
<feature type="active site" description="Proton donor" evidence="14">
    <location>
        <position position="103"/>
    </location>
</feature>
<accession>A0A1M5V960</accession>
<sequence>MSQPATSPAVAQLAADLLPWDPALPTWMLLGPKLEAESLAALAQQGAQTAVVAERIHDALERVGWQGQGRQSLPEAPAGCELLALPAALPKLSQPGLLLMDMDSTAIAIECIDEIARRGGCYDQVAEVTELAMQGGLEFAESLRQRVAMLKGIPVAVMDEIAADLPLNPGLERLCLELKQRGWRLALASGGFNRIAGVLAERLGLDYFEANDLAEQDGLLTGEVEGGIVDAERKAAILQMLGQRYGIARSQWVALGDGANDLPMLAQANLGVGFRAKPAVAAQVDAHLGTLGLDAVLGMLAP</sequence>
<dbReference type="InterPro" id="IPR004469">
    <property type="entry name" value="PSP"/>
</dbReference>
<dbReference type="SUPFAM" id="SSF56784">
    <property type="entry name" value="HAD-like"/>
    <property type="match status" value="1"/>
</dbReference>
<dbReference type="SFLD" id="SFLDS00003">
    <property type="entry name" value="Haloacid_Dehalogenase"/>
    <property type="match status" value="1"/>
</dbReference>
<dbReference type="AlphaFoldDB" id="A0A1M5V960"/>
<evidence type="ECO:0000313" key="16">
    <source>
        <dbReference type="Proteomes" id="UP000184268"/>
    </source>
</evidence>